<organism evidence="3">
    <name type="scientific">Tanacetum cinerariifolium</name>
    <name type="common">Dalmatian daisy</name>
    <name type="synonym">Chrysanthemum cinerariifolium</name>
    <dbReference type="NCBI Taxonomy" id="118510"/>
    <lineage>
        <taxon>Eukaryota</taxon>
        <taxon>Viridiplantae</taxon>
        <taxon>Streptophyta</taxon>
        <taxon>Embryophyta</taxon>
        <taxon>Tracheophyta</taxon>
        <taxon>Spermatophyta</taxon>
        <taxon>Magnoliopsida</taxon>
        <taxon>eudicotyledons</taxon>
        <taxon>Gunneridae</taxon>
        <taxon>Pentapetalae</taxon>
        <taxon>asterids</taxon>
        <taxon>campanulids</taxon>
        <taxon>Asterales</taxon>
        <taxon>Asteraceae</taxon>
        <taxon>Asteroideae</taxon>
        <taxon>Anthemideae</taxon>
        <taxon>Anthemidinae</taxon>
        <taxon>Tanacetum</taxon>
    </lineage>
</organism>
<dbReference type="EMBL" id="BKCJ010006784">
    <property type="protein sequence ID" value="GEU73929.1"/>
    <property type="molecule type" value="Genomic_DNA"/>
</dbReference>
<dbReference type="PANTHER" id="PTHR10775:SF180">
    <property type="entry name" value="TRANSPOSON, EN_SPM-LIKE, TRANSPOSASE-ASSOCIATED DOMAIN PROTEIN-RELATED"/>
    <property type="match status" value="1"/>
</dbReference>
<dbReference type="Pfam" id="PF13963">
    <property type="entry name" value="Transpos_assoc"/>
    <property type="match status" value="1"/>
</dbReference>
<proteinExistence type="predicted"/>
<accession>A0A6L2MKL5</accession>
<protein>
    <recommendedName>
        <fullName evidence="4">Transposase-associated domain-containing protein</fullName>
    </recommendedName>
</protein>
<evidence type="ECO:0000259" key="2">
    <source>
        <dbReference type="Pfam" id="PF13963"/>
    </source>
</evidence>
<evidence type="ECO:0000259" key="1">
    <source>
        <dbReference type="Pfam" id="PF13960"/>
    </source>
</evidence>
<dbReference type="InterPro" id="IPR025452">
    <property type="entry name" value="DUF4218"/>
</dbReference>
<feature type="domain" description="DUF4218" evidence="1">
    <location>
        <begin position="496"/>
        <end position="530"/>
    </location>
</feature>
<gene>
    <name evidence="3" type="ORF">Tci_045907</name>
</gene>
<evidence type="ECO:0000313" key="3">
    <source>
        <dbReference type="EMBL" id="GEU73929.1"/>
    </source>
</evidence>
<name>A0A6L2MKL5_TANCI</name>
<dbReference type="PANTHER" id="PTHR10775">
    <property type="entry name" value="OS08G0208400 PROTEIN"/>
    <property type="match status" value="1"/>
</dbReference>
<comment type="caution">
    <text evidence="3">The sequence shown here is derived from an EMBL/GenBank/DDBJ whole genome shotgun (WGS) entry which is preliminary data.</text>
</comment>
<dbReference type="InterPro" id="IPR004242">
    <property type="entry name" value="Transposase_21"/>
</dbReference>
<sequence>MDRRKWMYNVERVTPEYINGLSEFIKTAEDHQAKTRKAWISCPCKECAHFICHDDIETIRYHLFKHGFTNNYTWWKHHGEARGDCNDVVLESNVNNNDDNCGSSNQNINDMLHDAEHNAELDMEKLQQLFVESEKPLYAGCSNFTKLSAVLQLLTVKAEYGLSDVGFNKLLELFNKMLPKNNELPTSTYQAKKLMYPLGLEVQRIDACPKDCILYRKGYKDLHKCPVCKVSRYKDTTLTEFDEDVTKNGPTAKVLWYLPIIPRLKQLYSNPKNAKLLRWHAKDRKHDGKMRHVADASQWKNIDNHYTKFGDEIRNIRVQNNQEMILMCIWNRLIDDMIDLWDKGVEVYDAYKKERFKLFAMIFCTISDFPAYGNLSGYGTKGEKACPVCEKDTYSWWLTNCKKTVYMGHRRSLSESHPYRKTKDRINARKDIVEMGIRDELAPQEIGNKRTYFLAACYTLSKAEKNKFCQFLHDIKVPSGYSANIKKLVSMKDLKLIGYVRNRSRPEGSIVEGYVSEEVVSFCTSYIDGIPDIGVSESRHEDSYLSDPFILAKQATQIFYVEDPSDTRWNIVMHRKRSIVGVENVVDEDEYNQFDELPPFSIVNPDDEGGDDLNIGDDATQDKHQSIVVMEKPQKKKGINKVKDLPVGAKGFAGFEEQWEEERNDPNKTTDLYKIPGRGSNFCLGRRRLDKDGNLTVPREIADIENKLVETSEQLSQGTIKAQPGADPLTIVYGQDHGGRNREVSSIFGYKKGLTGYVRKKKTYKQSLDFEELSEKEPIVRTSSVRPTTSNIRIDCIKETTTCSLFSLESILTGEKILCAHASVYPFRDGLIHGKRLRKGYMRVSILKGSPNTLAKSAAAKSTSPKIVQRPSTERLALTNVLAITQHQLIFFSISNDGSSVIADSVLLLLLIRWVVGPLSWEFPIVNLQEDTWECGFYVMKWVLDFVLKYQHDDFPNILRPKICGVKPYKEYELPLLELPPEMYSFDALAGLAMFLSSYVTRLKNEEVKPIPANPLDANNTKGKGAQNMEFYHQPFVFKEPNRDPKDLVASPFTNCIREYDMPDGLKVPTNLKAYDSMSDPDDHLTVFMEIFATTEGKSILRHPPKMFTPANKIDRTKYCEFHEVHGHDTNDCIDIRKEIETCVRNGRLSHLVKGAKTQNNNQAVVLSGFRNGNRPQIEWNKRDEANGKSKSEIQMNFHDQSTSMDSRYSYPSITFLEEDPIPHHCMGDNPLVITTNIKNIHVHRIYVDGGSAIASTLHSIMKFPTHDGIAVIRGETPEPVCNHIYRKRDRSFEEEQFQNEENDEETIVINEAYPE</sequence>
<dbReference type="Pfam" id="PF02992">
    <property type="entry name" value="Transposase_21"/>
    <property type="match status" value="1"/>
</dbReference>
<feature type="domain" description="Transposase-associated" evidence="2">
    <location>
        <begin position="4"/>
        <end position="80"/>
    </location>
</feature>
<dbReference type="InterPro" id="IPR029480">
    <property type="entry name" value="Transpos_assoc"/>
</dbReference>
<dbReference type="Pfam" id="PF13960">
    <property type="entry name" value="DUF4218"/>
    <property type="match status" value="1"/>
</dbReference>
<reference evidence="3" key="1">
    <citation type="journal article" date="2019" name="Sci. Rep.">
        <title>Draft genome of Tanacetum cinerariifolium, the natural source of mosquito coil.</title>
        <authorList>
            <person name="Yamashiro T."/>
            <person name="Shiraishi A."/>
            <person name="Satake H."/>
            <person name="Nakayama K."/>
        </authorList>
    </citation>
    <scope>NUCLEOTIDE SEQUENCE</scope>
</reference>
<evidence type="ECO:0008006" key="4">
    <source>
        <dbReference type="Google" id="ProtNLM"/>
    </source>
</evidence>